<dbReference type="EMBL" id="JBJKFK010004185">
    <property type="protein sequence ID" value="KAL3309203.1"/>
    <property type="molecule type" value="Genomic_DNA"/>
</dbReference>
<keyword evidence="2" id="KW-1185">Reference proteome</keyword>
<dbReference type="Gene3D" id="2.130.10.10">
    <property type="entry name" value="YVTN repeat-like/Quinoprotein amine dehydrogenase"/>
    <property type="match status" value="2"/>
</dbReference>
<dbReference type="InterPro" id="IPR036322">
    <property type="entry name" value="WD40_repeat_dom_sf"/>
</dbReference>
<dbReference type="PANTHER" id="PTHR10241">
    <property type="entry name" value="LETHAL 2 GIANT LARVAE PROTEIN"/>
    <property type="match status" value="1"/>
</dbReference>
<evidence type="ECO:0000313" key="2">
    <source>
        <dbReference type="Proteomes" id="UP001626550"/>
    </source>
</evidence>
<dbReference type="SUPFAM" id="SSF50978">
    <property type="entry name" value="WD40 repeat-like"/>
    <property type="match status" value="1"/>
</dbReference>
<sequence length="955" mass="103735">CAEYGFPSNPACIAYDAVLDLLAIATKEGSLYVYGKPGVFLQSQLKSHAEIIRVYFLSGSFKLLVLTGTDDLHLFEISKDSSAKLEEKESIENIAVHMSEEGATESDFGLITALTVTNDLVSVLIGNELGSLLVINFDTFKDSTSYERIENRRISRKYVPVVHSLISARITGKIGERIKSPVVAILDRPGHRNHILIGFSSGSCVIYDRQNRCSVVLLPGLQGLKSVCWCGGSGYPSKPEMTVATPPSDLGNRLLASFSDGSLGTWKLDNLSIPSPADQPLAGFQDKNTVSLLRGSNIDRATMAQMATAHRLAVESAEGDDSDAFSGMMNMSASLPPVHVFDSAAPERVCFDLPSKLVHLCAIGPAHGPYKALLLLCEEELIAVDLISPDWPSITLPYLNCLHTSTIKTHSLVTGVKSQLLHQLEQSNHSPASHSSWPIHGGDCLASNSQQQLTDDLLLLGHEDGSVAFWRLGKSGHMQCIYRLHTTRIFHGDFGPFDASQETDSWPPFRRIGLFDPYMDEYRGLVTCLRLVGETLLVGGAAGQVTVWQLMQRAPRHLPLHQLTLKKELVGSKWRGNEALTLKQTPTHQDKPGLHPLCVIQVQPPCRITSLCGAEIPSKNGSSIPNILVALGTPLGFGMVNVSTLDFDNSDSAVVFRTCTLPQNPEALNEASVGDGWARRRTRDLKKSLRDSFRRLKRMRSTVNRAPVQMPINRVASTNRSRVGLQSGATQSKSMMQGSMLGPGGSTVVYDEVAPNLNDLARGIAASGESVMLPPTGVEREITDRPSDTMETAVIRTCTFSPVHFRSRTDVAGVCIGSVLFGTAGGVVRSCSIYANEAAQGRGYEIHVQPAKELIIQHKAPVLNLRILEPRSASPLPNSVLDCPWHRPLAKSASSLITDSSSQPLLLVWTEEQVRAYSLPSFSLKHKIRITAKDGSKIQTGSVVAFPASSGHLKN</sequence>
<dbReference type="PANTHER" id="PTHR10241:SF29">
    <property type="entry name" value="LETHAL(2) GIANT LARVAE PROTEIN"/>
    <property type="match status" value="1"/>
</dbReference>
<accession>A0ABD2PNY9</accession>
<evidence type="ECO:0000313" key="1">
    <source>
        <dbReference type="EMBL" id="KAL3309203.1"/>
    </source>
</evidence>
<reference evidence="1 2" key="1">
    <citation type="submission" date="2024-11" db="EMBL/GenBank/DDBJ databases">
        <title>Adaptive evolution of stress response genes in parasites aligns with host niche diversity.</title>
        <authorList>
            <person name="Hahn C."/>
            <person name="Resl P."/>
        </authorList>
    </citation>
    <scope>NUCLEOTIDE SEQUENCE [LARGE SCALE GENOMIC DNA]</scope>
    <source>
        <strain evidence="1">EGGRZ-B1_66</strain>
        <tissue evidence="1">Body</tissue>
    </source>
</reference>
<dbReference type="PRINTS" id="PR00962">
    <property type="entry name" value="LETHAL2GIANT"/>
</dbReference>
<dbReference type="Proteomes" id="UP001626550">
    <property type="component" value="Unassembled WGS sequence"/>
</dbReference>
<comment type="caution">
    <text evidence="1">The sequence shown here is derived from an EMBL/GenBank/DDBJ whole genome shotgun (WGS) entry which is preliminary data.</text>
</comment>
<gene>
    <name evidence="1" type="primary">PPA2_2</name>
    <name evidence="1" type="ORF">Ciccas_012251</name>
</gene>
<proteinExistence type="predicted"/>
<name>A0ABD2PNY9_9PLAT</name>
<dbReference type="InterPro" id="IPR015943">
    <property type="entry name" value="WD40/YVTN_repeat-like_dom_sf"/>
</dbReference>
<dbReference type="InterPro" id="IPR000664">
    <property type="entry name" value="Lethal2_giant"/>
</dbReference>
<dbReference type="AlphaFoldDB" id="A0ABD2PNY9"/>
<feature type="non-terminal residue" evidence="1">
    <location>
        <position position="955"/>
    </location>
</feature>
<feature type="non-terminal residue" evidence="1">
    <location>
        <position position="1"/>
    </location>
</feature>
<protein>
    <submittedName>
        <fullName evidence="1">Inorganic pyrophosphatase</fullName>
    </submittedName>
</protein>
<organism evidence="1 2">
    <name type="scientific">Cichlidogyrus casuarinus</name>
    <dbReference type="NCBI Taxonomy" id="1844966"/>
    <lineage>
        <taxon>Eukaryota</taxon>
        <taxon>Metazoa</taxon>
        <taxon>Spiralia</taxon>
        <taxon>Lophotrochozoa</taxon>
        <taxon>Platyhelminthes</taxon>
        <taxon>Monogenea</taxon>
        <taxon>Monopisthocotylea</taxon>
        <taxon>Dactylogyridea</taxon>
        <taxon>Ancyrocephalidae</taxon>
        <taxon>Cichlidogyrus</taxon>
    </lineage>
</organism>